<evidence type="ECO:0000256" key="3">
    <source>
        <dbReference type="ARBA" id="ARBA00006656"/>
    </source>
</evidence>
<dbReference type="CDD" id="cd13761">
    <property type="entry name" value="TGF_beta_BMP5_like"/>
    <property type="match status" value="1"/>
</dbReference>
<evidence type="ECO:0000256" key="5">
    <source>
        <dbReference type="ARBA" id="ARBA00022723"/>
    </source>
</evidence>
<dbReference type="Proteomes" id="UP000069940">
    <property type="component" value="Unassembled WGS sequence"/>
</dbReference>
<feature type="domain" description="TGF-beta family profile" evidence="14">
    <location>
        <begin position="1576"/>
        <end position="1700"/>
    </location>
</feature>
<dbReference type="SUPFAM" id="SSF57501">
    <property type="entry name" value="Cystine-knot cytokines"/>
    <property type="match status" value="1"/>
</dbReference>
<evidence type="ECO:0000313" key="16">
    <source>
        <dbReference type="Proteomes" id="UP000069940"/>
    </source>
</evidence>
<protein>
    <recommendedName>
        <fullName evidence="12">E3 ubiquitin-protein ligase</fullName>
        <ecNumber evidence="12">2.3.2.27</ecNumber>
    </recommendedName>
</protein>
<comment type="similarity">
    <text evidence="12">Belongs to the E3 ubiquitin-protein ligase UBR1-like family.</text>
</comment>
<dbReference type="InterPro" id="IPR003126">
    <property type="entry name" value="Znf_UBR"/>
</dbReference>
<evidence type="ECO:0000256" key="12">
    <source>
        <dbReference type="RuleBase" id="RU366018"/>
    </source>
</evidence>
<dbReference type="InterPro" id="IPR039164">
    <property type="entry name" value="UBR1-like"/>
</dbReference>
<dbReference type="Gene3D" id="2.10.90.10">
    <property type="entry name" value="Cystine-knot cytokines"/>
    <property type="match status" value="1"/>
</dbReference>
<name>A0ABM1XRA1_AEDAL</name>
<evidence type="ECO:0000256" key="7">
    <source>
        <dbReference type="ARBA" id="ARBA00022833"/>
    </source>
</evidence>
<evidence type="ECO:0000313" key="15">
    <source>
        <dbReference type="EnsemblMetazoa" id="AALFPA23_002084.P1731"/>
    </source>
</evidence>
<dbReference type="PROSITE" id="PS00250">
    <property type="entry name" value="TGF_BETA_1"/>
    <property type="match status" value="1"/>
</dbReference>
<comment type="pathway">
    <text evidence="2 12">Protein modification; protein ubiquitination.</text>
</comment>
<dbReference type="PANTHER" id="PTHR21497:SF24">
    <property type="entry name" value="E3 UBIQUITIN-PROTEIN LIGASE UBR1"/>
    <property type="match status" value="1"/>
</dbReference>
<dbReference type="Gene3D" id="2.10.110.30">
    <property type="match status" value="1"/>
</dbReference>
<keyword evidence="12" id="KW-0808">Transferase</keyword>
<comment type="function">
    <text evidence="12">Ubiquitin ligase protein which is a component of the N-end rule pathway. Recognizes and binds to proteins bearing specific N-terminal residues that are destabilizing according to the N-end rule, leading to their ubiquitination and subsequent degradation.</text>
</comment>
<keyword evidence="8 11" id="KW-0339">Growth factor</keyword>
<dbReference type="PANTHER" id="PTHR21497">
    <property type="entry name" value="UBIQUITIN LIGASE E3 ALPHA-RELATED"/>
    <property type="match status" value="1"/>
</dbReference>
<evidence type="ECO:0000259" key="14">
    <source>
        <dbReference type="PROSITE" id="PS51362"/>
    </source>
</evidence>
<dbReference type="InterPro" id="IPR014719">
    <property type="entry name" value="Ribosomal_bL12_C/ClpS-like"/>
</dbReference>
<keyword evidence="4" id="KW-0964">Secreted</keyword>
<comment type="subcellular location">
    <subcellularLocation>
        <location evidence="1">Secreted</location>
    </subcellularLocation>
</comment>
<dbReference type="Gene3D" id="2.60.120.970">
    <property type="match status" value="1"/>
</dbReference>
<evidence type="ECO:0000256" key="9">
    <source>
        <dbReference type="ARBA" id="ARBA00023157"/>
    </source>
</evidence>
<dbReference type="Pfam" id="PF22960">
    <property type="entry name" value="WHD_UBR1"/>
    <property type="match status" value="1"/>
</dbReference>
<accession>A0ABM1XRA1</accession>
<comment type="catalytic activity">
    <reaction evidence="12">
        <text>S-ubiquitinyl-[E2 ubiquitin-conjugating enzyme]-L-cysteine + [acceptor protein]-L-lysine = [E2 ubiquitin-conjugating enzyme]-L-cysteine + N(6)-ubiquitinyl-[acceptor protein]-L-lysine.</text>
        <dbReference type="EC" id="2.3.2.27"/>
    </reaction>
</comment>
<dbReference type="InterPro" id="IPR001111">
    <property type="entry name" value="TGF-b_propeptide"/>
</dbReference>
<dbReference type="SMART" id="SM00204">
    <property type="entry name" value="TGFB"/>
    <property type="match status" value="1"/>
</dbReference>
<evidence type="ECO:0000256" key="6">
    <source>
        <dbReference type="ARBA" id="ARBA00022771"/>
    </source>
</evidence>
<keyword evidence="9" id="KW-1015">Disulfide bond</keyword>
<dbReference type="SUPFAM" id="SSF46785">
    <property type="entry name" value="Winged helix' DNA-binding domain"/>
    <property type="match status" value="1"/>
</dbReference>
<dbReference type="Gene3D" id="1.10.10.2670">
    <property type="entry name" value="E3 ubiquitin-protein ligase"/>
    <property type="match status" value="1"/>
</dbReference>
<sequence length="1700" mass="195782">MFEIQEVEPTLDNPLKKWRAKVEANSLSQLDFVTFLQSSAAQFIHIEQKPNSELGSYNFDEQNAKHAVIDVIEKFICGDNSQSFLERLKLEDTVASVCGRVFKFGEPTYSCRECSMDPTCVLCSSCFKKSSHRHHKYKMSTSGGGGCCDCGDHEAWKRDPSCEEHAVTTTETPDHSIITEKIKTCSEIVFKGILQYCMKTLQIQSASSLAEYDVDDEDIYCTILYNDETHTFEQVIQILSSIVKCSHKEAIEYVTSIDREGRAVVKCASFETCKKLKEDVENKVIRTTMTAKAAPLKVTVSHKNEVACQHLAMQILGWFQEFLSRHSTFRLIFCNIVAEANIPYNLKQILSNDHKLWKSVRTCWHRLLISGMLMEYENKKSLAVMFTKLYSTLMQEFIRDDHYHSFSIVSLSVQLFTVPTIAHHLIAHELAFFKLMHTFYSESIEKYVKNKHLQFAKNTSTMNVFKRASYILIDLKYLLSFKPDVWTQELRTGFLHGVQILIRLLKCMQGMDAVTRQVGQHMEYEPEWETAFTLHLKLSHLITLVLEWCSTDKVVLVKVYRMLLAALTEIKFIVSEAKVEVRELADHSASCLMYDVSSKPVSIHLPLTRFLAGLYVHFEKFDLTFDTVASSSTDKPTPEQIIEPVLSTRTMISQVYAGMWRRNGYSLLNQLYFYRNVKCRYEMLDRDIVILQIGASLIESNEYLIHVLSKFNLIEWTNDDYEPSNAANPEEDCVRQVINMVDELLELLIIVVGERYVPGIGMISEDDRIKKEIVQQLCIKPYSHSELNRALNEDNSSETGMESVIEEIATFEKPTKSDKKGVYKLKPEYFSWYNMYFYHYSKEDKSKSEEAQRRRRKEKNELVCCPPPELPQLTQSFSMIANLLQCDVMLLIMQTVLKRALDLKAITFSESHVQRILHLIGYAIQEEECGHYPFLKFIERSKKMNIFPMLEELVNNARVESQRDLLLWVIQKYKDVTLKFQDKKMDEDQLSSDQPQTSSMTQIEAERLEKEERAKLAAKRRAQILAQMQNAQKNFMTSNAELFENNSDDEKEAGCSSMEWQAITEETEEKACVGLRRKIQRVEEARHRCILCSEESPVTKTDECMVYAAFVQKSSVLSRYQQTDDQGQLKYLETSIHPSPHVSTCGHVMHASCFEKYFKNEMVKENRRPYRNRTPVLFDIEKREFLCPLCRFLSNALLPLLPALGAFIENNNSIKTIPDAIGFQNWNELMEEFSVILRNANSSQMETQQEAEADIEEQVSGTCMQAYEEIILPKLSTTLGIVVDKNDNDTKSLVGESIEQYVNKFCTAVHEVAPFPSTSRNFEEYLVTWLSCAYTIESLEMLLRATDKELSSELSIRKSAPQFLLNVYDKLSSDTNGSHNRHVRSADGDDVLFTEADNKAIDQSDIIMTFLNKNHHVSEVRHEKGRRLWFDVNEMEDDAELILAELRLYQRHELNKYGNDEVNITVAVYSIISLDGEKELSKIAEVDLPNYDGWIELNVTSTVMQWTADATSNKGFYIGAYLKSRPDREIKLDEIGLVNARGDDKYQPFLVAYCRGPQIIKPVLHNLSRSKRNTQRKRKNKSENRNPLIELPIDHHKSCQIKTLYVSFKDLNWQDWIIAPEGYGAFFCSGECNFPLNAHMNATNHAIVQTLVHLMHPSKVPKPCCAPTKLIPISVLYHIDESNVNLKKYKNMVVKSCGCH</sequence>
<dbReference type="InterPro" id="IPR042065">
    <property type="entry name" value="E3_ELL-like"/>
</dbReference>
<evidence type="ECO:0000256" key="2">
    <source>
        <dbReference type="ARBA" id="ARBA00004906"/>
    </source>
</evidence>
<proteinExistence type="inferred from homology"/>
<dbReference type="InterPro" id="IPR003769">
    <property type="entry name" value="ClpS_core"/>
</dbReference>
<dbReference type="InterPro" id="IPR055194">
    <property type="entry name" value="UBR1-like_WH"/>
</dbReference>
<feature type="zinc finger region" description="UBR-type" evidence="10">
    <location>
        <begin position="96"/>
        <end position="167"/>
    </location>
</feature>
<keyword evidence="5 12" id="KW-0479">Metal-binding</keyword>
<reference evidence="16" key="1">
    <citation type="journal article" date="2015" name="Proc. Natl. Acad. Sci. U.S.A.">
        <title>Genome sequence of the Asian Tiger mosquito, Aedes albopictus, reveals insights into its biology, genetics, and evolution.</title>
        <authorList>
            <person name="Chen X.G."/>
            <person name="Jiang X."/>
            <person name="Gu J."/>
            <person name="Xu M."/>
            <person name="Wu Y."/>
            <person name="Deng Y."/>
            <person name="Zhang C."/>
            <person name="Bonizzoni M."/>
            <person name="Dermauw W."/>
            <person name="Vontas J."/>
            <person name="Armbruster P."/>
            <person name="Huang X."/>
            <person name="Yang Y."/>
            <person name="Zhang H."/>
            <person name="He W."/>
            <person name="Peng H."/>
            <person name="Liu Y."/>
            <person name="Wu K."/>
            <person name="Chen J."/>
            <person name="Lirakis M."/>
            <person name="Topalis P."/>
            <person name="Van Leeuwen T."/>
            <person name="Hall A.B."/>
            <person name="Jiang X."/>
            <person name="Thorpe C."/>
            <person name="Mueller R.L."/>
            <person name="Sun C."/>
            <person name="Waterhouse R.M."/>
            <person name="Yan G."/>
            <person name="Tu Z.J."/>
            <person name="Fang X."/>
            <person name="James A.A."/>
        </authorList>
    </citation>
    <scope>NUCLEOTIDE SEQUENCE [LARGE SCALE GENOMIC DNA]</scope>
    <source>
        <strain evidence="16">Foshan</strain>
    </source>
</reference>
<reference evidence="15" key="2">
    <citation type="submission" date="2025-05" db="UniProtKB">
        <authorList>
            <consortium name="EnsemblMetazoa"/>
        </authorList>
    </citation>
    <scope>IDENTIFICATION</scope>
    <source>
        <strain evidence="15">Foshan</strain>
    </source>
</reference>
<evidence type="ECO:0000256" key="10">
    <source>
        <dbReference type="PROSITE-ProRule" id="PRU00508"/>
    </source>
</evidence>
<dbReference type="GeneID" id="109405489"/>
<evidence type="ECO:0000256" key="4">
    <source>
        <dbReference type="ARBA" id="ARBA00022525"/>
    </source>
</evidence>
<dbReference type="Pfam" id="PF02617">
    <property type="entry name" value="ClpS"/>
    <property type="match status" value="1"/>
</dbReference>
<comment type="similarity">
    <text evidence="3 11">Belongs to the TGF-beta family.</text>
</comment>
<dbReference type="InterPro" id="IPR029034">
    <property type="entry name" value="Cystine-knot_cytokine"/>
</dbReference>
<dbReference type="InterPro" id="IPR036390">
    <property type="entry name" value="WH_DNA-bd_sf"/>
</dbReference>
<dbReference type="EC" id="2.3.2.27" evidence="12"/>
<evidence type="ECO:0000256" key="1">
    <source>
        <dbReference type="ARBA" id="ARBA00004613"/>
    </source>
</evidence>
<dbReference type="PROSITE" id="PS51157">
    <property type="entry name" value="ZF_UBR"/>
    <property type="match status" value="1"/>
</dbReference>
<dbReference type="RefSeq" id="XP_029712308.1">
    <property type="nucleotide sequence ID" value="XM_029856448.2"/>
</dbReference>
<keyword evidence="12" id="KW-0833">Ubl conjugation pathway</keyword>
<evidence type="ECO:0000256" key="8">
    <source>
        <dbReference type="ARBA" id="ARBA00023030"/>
    </source>
</evidence>
<dbReference type="Pfam" id="PF00019">
    <property type="entry name" value="TGF_beta"/>
    <property type="match status" value="1"/>
</dbReference>
<dbReference type="InterPro" id="IPR001839">
    <property type="entry name" value="TGF-b_C"/>
</dbReference>
<dbReference type="SMART" id="SM00396">
    <property type="entry name" value="ZnF_UBR1"/>
    <property type="match status" value="1"/>
</dbReference>
<dbReference type="Pfam" id="PF00688">
    <property type="entry name" value="TGFb_propeptide"/>
    <property type="match status" value="1"/>
</dbReference>
<keyword evidence="6 12" id="KW-0863">Zinc-finger</keyword>
<evidence type="ECO:0000256" key="11">
    <source>
        <dbReference type="RuleBase" id="RU000354"/>
    </source>
</evidence>
<feature type="domain" description="UBR-type" evidence="13">
    <location>
        <begin position="96"/>
        <end position="167"/>
    </location>
</feature>
<keyword evidence="7 12" id="KW-0862">Zinc</keyword>
<keyword evidence="16" id="KW-1185">Reference proteome</keyword>
<organism evidence="15 16">
    <name type="scientific">Aedes albopictus</name>
    <name type="common">Asian tiger mosquito</name>
    <name type="synonym">Stegomyia albopicta</name>
    <dbReference type="NCBI Taxonomy" id="7160"/>
    <lineage>
        <taxon>Eukaryota</taxon>
        <taxon>Metazoa</taxon>
        <taxon>Ecdysozoa</taxon>
        <taxon>Arthropoda</taxon>
        <taxon>Hexapoda</taxon>
        <taxon>Insecta</taxon>
        <taxon>Pterygota</taxon>
        <taxon>Neoptera</taxon>
        <taxon>Endopterygota</taxon>
        <taxon>Diptera</taxon>
        <taxon>Nematocera</taxon>
        <taxon>Culicoidea</taxon>
        <taxon>Culicidae</taxon>
        <taxon>Culicinae</taxon>
        <taxon>Aedini</taxon>
        <taxon>Aedes</taxon>
        <taxon>Stegomyia</taxon>
    </lineage>
</organism>
<dbReference type="InterPro" id="IPR017948">
    <property type="entry name" value="TGFb_CS"/>
</dbReference>
<dbReference type="Pfam" id="PF02207">
    <property type="entry name" value="zf-UBR"/>
    <property type="match status" value="1"/>
</dbReference>
<dbReference type="PROSITE" id="PS51362">
    <property type="entry name" value="TGF_BETA_2"/>
    <property type="match status" value="1"/>
</dbReference>
<dbReference type="Gene3D" id="3.30.1390.10">
    <property type="match status" value="1"/>
</dbReference>
<dbReference type="SUPFAM" id="SSF54736">
    <property type="entry name" value="ClpS-like"/>
    <property type="match status" value="1"/>
</dbReference>
<dbReference type="EnsemblMetazoa" id="AALFPA23_002084.R1731">
    <property type="protein sequence ID" value="AALFPA23_002084.P1731"/>
    <property type="gene ID" value="AALFPA23_002084"/>
</dbReference>
<evidence type="ECO:0000259" key="13">
    <source>
        <dbReference type="PROSITE" id="PS51157"/>
    </source>
</evidence>